<protein>
    <recommendedName>
        <fullName evidence="3">AB hydrolase-1 domain-containing protein</fullName>
    </recommendedName>
</protein>
<dbReference type="InterPro" id="IPR000073">
    <property type="entry name" value="AB_hydrolase_1"/>
</dbReference>
<dbReference type="SUPFAM" id="SSF53474">
    <property type="entry name" value="alpha/beta-Hydrolases"/>
    <property type="match status" value="1"/>
</dbReference>
<dbReference type="Ensembl" id="ENSACUT00000000588.1">
    <property type="protein sequence ID" value="ENSACUP00000000548.1"/>
    <property type="gene ID" value="ENSACUG00000000415.1"/>
</dbReference>
<reference evidence="4" key="1">
    <citation type="submission" date="2025-08" db="UniProtKB">
        <authorList>
            <consortium name="Ensembl"/>
        </authorList>
    </citation>
    <scope>IDENTIFICATION</scope>
</reference>
<dbReference type="InterPro" id="IPR029058">
    <property type="entry name" value="AB_hydrolase_fold"/>
</dbReference>
<dbReference type="Gene3D" id="3.40.50.1820">
    <property type="entry name" value="alpha/beta hydrolase"/>
    <property type="match status" value="1"/>
</dbReference>
<dbReference type="AlphaFoldDB" id="A0A663LMH5"/>
<sequence length="205" mass="22792">MAMYDLPAMINYILQKTGQEQLYFVAYSQGTTTGFIAFSSIPELDCKIKMFFALAPITTSSNMKSPLVRVFDLPEGMIKVRPCHTLIWNKGEGGNGKVSSPGTCSASTSLLLCSLVLYLPGGFTNSLNMSRLDVYLSHYPDSTSLKNMLHWRQGPCSPLSAAKDLLVLGYNPWLLSLKNYIREKGENWHETGAYVVLLAMTFNKK</sequence>
<dbReference type="GO" id="GO:0016042">
    <property type="term" value="P:lipid catabolic process"/>
    <property type="evidence" value="ECO:0007669"/>
    <property type="project" value="UniProtKB-KW"/>
</dbReference>
<evidence type="ECO:0000313" key="4">
    <source>
        <dbReference type="Ensembl" id="ENSACUP00000000548.1"/>
    </source>
</evidence>
<evidence type="ECO:0000256" key="2">
    <source>
        <dbReference type="ARBA" id="ARBA00023098"/>
    </source>
</evidence>
<accession>A0A663LMH5</accession>
<dbReference type="Pfam" id="PF00561">
    <property type="entry name" value="Abhydrolase_1"/>
    <property type="match status" value="1"/>
</dbReference>
<evidence type="ECO:0000256" key="1">
    <source>
        <dbReference type="ARBA" id="ARBA00022963"/>
    </source>
</evidence>
<dbReference type="PANTHER" id="PTHR11005">
    <property type="entry name" value="LYSOSOMAL ACID LIPASE-RELATED"/>
    <property type="match status" value="1"/>
</dbReference>
<evidence type="ECO:0000259" key="3">
    <source>
        <dbReference type="Pfam" id="PF00561"/>
    </source>
</evidence>
<reference evidence="4" key="2">
    <citation type="submission" date="2025-09" db="UniProtKB">
        <authorList>
            <consortium name="Ensembl"/>
        </authorList>
    </citation>
    <scope>IDENTIFICATION</scope>
</reference>
<keyword evidence="1" id="KW-0442">Lipid degradation</keyword>
<dbReference type="Proteomes" id="UP000472269">
    <property type="component" value="Unplaced"/>
</dbReference>
<proteinExistence type="predicted"/>
<feature type="domain" description="AB hydrolase-1" evidence="3">
    <location>
        <begin position="3"/>
        <end position="59"/>
    </location>
</feature>
<organism evidence="4 5">
    <name type="scientific">Athene cunicularia</name>
    <name type="common">Burrowing owl</name>
    <name type="synonym">Speotyto cunicularia</name>
    <dbReference type="NCBI Taxonomy" id="194338"/>
    <lineage>
        <taxon>Eukaryota</taxon>
        <taxon>Metazoa</taxon>
        <taxon>Chordata</taxon>
        <taxon>Craniata</taxon>
        <taxon>Vertebrata</taxon>
        <taxon>Euteleostomi</taxon>
        <taxon>Archelosauria</taxon>
        <taxon>Archosauria</taxon>
        <taxon>Dinosauria</taxon>
        <taxon>Saurischia</taxon>
        <taxon>Theropoda</taxon>
        <taxon>Coelurosauria</taxon>
        <taxon>Aves</taxon>
        <taxon>Neognathae</taxon>
        <taxon>Neoaves</taxon>
        <taxon>Telluraves</taxon>
        <taxon>Strigiformes</taxon>
        <taxon>Strigidae</taxon>
        <taxon>Athene</taxon>
    </lineage>
</organism>
<evidence type="ECO:0000313" key="5">
    <source>
        <dbReference type="Proteomes" id="UP000472269"/>
    </source>
</evidence>
<keyword evidence="5" id="KW-1185">Reference proteome</keyword>
<keyword evidence="2" id="KW-0443">Lipid metabolism</keyword>
<name>A0A663LMH5_ATHCN</name>